<evidence type="ECO:0000256" key="1">
    <source>
        <dbReference type="SAM" id="MobiDB-lite"/>
    </source>
</evidence>
<dbReference type="AlphaFoldDB" id="A0A8S9YP33"/>
<comment type="caution">
    <text evidence="3">The sequence shown here is derived from an EMBL/GenBank/DDBJ whole genome shotgun (WGS) entry which is preliminary data.</text>
</comment>
<reference evidence="3" key="1">
    <citation type="submission" date="2019-07" db="EMBL/GenBank/DDBJ databases">
        <title>Annotation for the trematode Paragonimus miyazaki's.</title>
        <authorList>
            <person name="Choi Y.-J."/>
        </authorList>
    </citation>
    <scope>NUCLEOTIDE SEQUENCE</scope>
    <source>
        <strain evidence="3">Japan</strain>
    </source>
</reference>
<sequence length="313" mass="34702">MAIVLRTWRVIYLWFTGNNSFQPVMLAIIIFAVTKAVVVVPASWITGGKLLKWPQCSAHQCTQYRVKETKCDGPYQEHTVHIYGIFGRRKPRRLTESTTEVSATDDSTSSDTPPEGNGAALAGYHIIDVDLSPNHQLINTRSPVISPRLIQPIGLRPHSVLTEQRLFSLLIPSSPFLQPITSTFAYTPPALCNDPYHQQLLPSIKEELGRMSELLQCIARRVTQLSSSSQSYMPQHIKVSAAEKGSQAVSLLSAVKTDADFEVPEDFLSENSNVKCFVCVRQCLQSDLFLSGAVHEPAWQNVRGGIVAQHSFA</sequence>
<feature type="compositionally biased region" description="Low complexity" evidence="1">
    <location>
        <begin position="96"/>
        <end position="112"/>
    </location>
</feature>
<keyword evidence="2" id="KW-0812">Transmembrane</keyword>
<protein>
    <submittedName>
        <fullName evidence="3">Uncharacterized protein</fullName>
    </submittedName>
</protein>
<feature type="transmembrane region" description="Helical" evidence="2">
    <location>
        <begin position="24"/>
        <end position="45"/>
    </location>
</feature>
<organism evidence="3 4">
    <name type="scientific">Paragonimus skrjabini miyazakii</name>
    <dbReference type="NCBI Taxonomy" id="59628"/>
    <lineage>
        <taxon>Eukaryota</taxon>
        <taxon>Metazoa</taxon>
        <taxon>Spiralia</taxon>
        <taxon>Lophotrochozoa</taxon>
        <taxon>Platyhelminthes</taxon>
        <taxon>Trematoda</taxon>
        <taxon>Digenea</taxon>
        <taxon>Plagiorchiida</taxon>
        <taxon>Troglotremata</taxon>
        <taxon>Troglotrematidae</taxon>
        <taxon>Paragonimus</taxon>
    </lineage>
</organism>
<evidence type="ECO:0000313" key="4">
    <source>
        <dbReference type="Proteomes" id="UP000822476"/>
    </source>
</evidence>
<dbReference type="Proteomes" id="UP000822476">
    <property type="component" value="Unassembled WGS sequence"/>
</dbReference>
<keyword evidence="4" id="KW-1185">Reference proteome</keyword>
<name>A0A8S9YP33_9TREM</name>
<gene>
    <name evidence="3" type="ORF">EG68_09247</name>
</gene>
<evidence type="ECO:0000256" key="2">
    <source>
        <dbReference type="SAM" id="Phobius"/>
    </source>
</evidence>
<feature type="region of interest" description="Disordered" evidence="1">
    <location>
        <begin position="93"/>
        <end position="115"/>
    </location>
</feature>
<keyword evidence="2" id="KW-1133">Transmembrane helix</keyword>
<accession>A0A8S9YP33</accession>
<proteinExistence type="predicted"/>
<dbReference type="EMBL" id="JTDE01004597">
    <property type="protein sequence ID" value="KAF7254841.1"/>
    <property type="molecule type" value="Genomic_DNA"/>
</dbReference>
<evidence type="ECO:0000313" key="3">
    <source>
        <dbReference type="EMBL" id="KAF7254841.1"/>
    </source>
</evidence>
<keyword evidence="2" id="KW-0472">Membrane</keyword>